<proteinExistence type="predicted"/>
<evidence type="ECO:0000256" key="6">
    <source>
        <dbReference type="SAM" id="Phobius"/>
    </source>
</evidence>
<dbReference type="HOGENOM" id="CLU_061347_0_0_10"/>
<dbReference type="PATRIC" id="fig|880071.3.peg.610"/>
<dbReference type="KEGG" id="fli:Fleli_0643"/>
<dbReference type="STRING" id="880071.Fleli_0643"/>
<accession>I4AGM2</accession>
<gene>
    <name evidence="9" type="ordered locus">Fleli_0643</name>
</gene>
<feature type="compositionally biased region" description="Basic and acidic residues" evidence="5">
    <location>
        <begin position="289"/>
        <end position="299"/>
    </location>
</feature>
<name>I4AGM2_BERLS</name>
<keyword evidence="10" id="KW-1185">Reference proteome</keyword>
<keyword evidence="2 4" id="KW-0479">Metal-binding</keyword>
<dbReference type="SUPFAM" id="SSF46626">
    <property type="entry name" value="Cytochrome c"/>
    <property type="match status" value="1"/>
</dbReference>
<evidence type="ECO:0000256" key="5">
    <source>
        <dbReference type="SAM" id="MobiDB-lite"/>
    </source>
</evidence>
<protein>
    <submittedName>
        <fullName evidence="9">Cytochrome c, mono-and diheme variants family</fullName>
    </submittedName>
</protein>
<dbReference type="InterPro" id="IPR036909">
    <property type="entry name" value="Cyt_c-like_dom_sf"/>
</dbReference>
<dbReference type="InterPro" id="IPR009056">
    <property type="entry name" value="Cyt_c-like_dom"/>
</dbReference>
<feature type="domain" description="Cytochrome c" evidence="8">
    <location>
        <begin position="200"/>
        <end position="279"/>
    </location>
</feature>
<keyword evidence="6" id="KW-0472">Membrane</keyword>
<keyword evidence="1 4" id="KW-0349">Heme</keyword>
<evidence type="ECO:0000256" key="1">
    <source>
        <dbReference type="ARBA" id="ARBA00022617"/>
    </source>
</evidence>
<dbReference type="GO" id="GO:0020037">
    <property type="term" value="F:heme binding"/>
    <property type="evidence" value="ECO:0007669"/>
    <property type="project" value="InterPro"/>
</dbReference>
<dbReference type="Gene3D" id="6.10.280.130">
    <property type="match status" value="1"/>
</dbReference>
<dbReference type="InterPro" id="IPR038414">
    <property type="entry name" value="CcoP_N_sf"/>
</dbReference>
<evidence type="ECO:0000259" key="8">
    <source>
        <dbReference type="PROSITE" id="PS51007"/>
    </source>
</evidence>
<evidence type="ECO:0000256" key="3">
    <source>
        <dbReference type="ARBA" id="ARBA00023004"/>
    </source>
</evidence>
<dbReference type="GO" id="GO:0009055">
    <property type="term" value="F:electron transfer activity"/>
    <property type="evidence" value="ECO:0007669"/>
    <property type="project" value="InterPro"/>
</dbReference>
<dbReference type="EMBL" id="CP003345">
    <property type="protein sequence ID" value="AFM03107.1"/>
    <property type="molecule type" value="Genomic_DNA"/>
</dbReference>
<evidence type="ECO:0000313" key="10">
    <source>
        <dbReference type="Proteomes" id="UP000006054"/>
    </source>
</evidence>
<keyword evidence="6" id="KW-1133">Transmembrane helix</keyword>
<dbReference type="AlphaFoldDB" id="I4AGM2"/>
<dbReference type="PANTHER" id="PTHR33751:SF1">
    <property type="entry name" value="CBB3-TYPE CYTOCHROME C OXIDASE SUBUNIT FIXP"/>
    <property type="match status" value="1"/>
</dbReference>
<sequence precursor="true">MKQKLYNILNIKHKKKAILSTLLFLLISQNSFALSLADPTQLSTDFTPLELGVVLLLAITFFVVVLVLMASISIYNHSRSVLKQDKIARGEEVEPDTESFSEWFWAKFNAAKPDKVVLMHHNYDGIEELDNDLPPWWKYGFYLCIVAAIIYFVVHIKGIAPNSTEEYEVAMVEGNTLKAQYLAEMASSINEENVELADAAGVTKGQALFAKKCKTCHGANAEGLSGPNLTDEYWLHGGDIKSVFTTVKYGVPAKGMISWKDQLSPQEMQQVASFVLSLQGSNPANGKEPQGEKYEAAKE</sequence>
<keyword evidence="3 4" id="KW-0408">Iron</keyword>
<feature type="signal peptide" evidence="7">
    <location>
        <begin position="1"/>
        <end position="33"/>
    </location>
</feature>
<evidence type="ECO:0000256" key="7">
    <source>
        <dbReference type="SAM" id="SignalP"/>
    </source>
</evidence>
<dbReference type="InterPro" id="IPR032858">
    <property type="entry name" value="CcoP_N"/>
</dbReference>
<dbReference type="Proteomes" id="UP000006054">
    <property type="component" value="Chromosome"/>
</dbReference>
<dbReference type="PROSITE" id="PS51007">
    <property type="entry name" value="CYTC"/>
    <property type="match status" value="1"/>
</dbReference>
<dbReference type="RefSeq" id="WP_014796566.1">
    <property type="nucleotide sequence ID" value="NC_018018.1"/>
</dbReference>
<evidence type="ECO:0000256" key="4">
    <source>
        <dbReference type="PROSITE-ProRule" id="PRU00433"/>
    </source>
</evidence>
<dbReference type="InterPro" id="IPR050597">
    <property type="entry name" value="Cytochrome_c_Oxidase_Subunit"/>
</dbReference>
<evidence type="ECO:0000313" key="9">
    <source>
        <dbReference type="EMBL" id="AFM03107.1"/>
    </source>
</evidence>
<dbReference type="Pfam" id="PF13442">
    <property type="entry name" value="Cytochrome_CBB3"/>
    <property type="match status" value="1"/>
</dbReference>
<feature type="transmembrane region" description="Helical" evidence="6">
    <location>
        <begin position="136"/>
        <end position="154"/>
    </location>
</feature>
<organism evidence="9 10">
    <name type="scientific">Bernardetia litoralis (strain ATCC 23117 / DSM 6794 / NBRC 15988 / NCIMB 1366 / Fx l1 / Sio-4)</name>
    <name type="common">Flexibacter litoralis</name>
    <dbReference type="NCBI Taxonomy" id="880071"/>
    <lineage>
        <taxon>Bacteria</taxon>
        <taxon>Pseudomonadati</taxon>
        <taxon>Bacteroidota</taxon>
        <taxon>Cytophagia</taxon>
        <taxon>Cytophagales</taxon>
        <taxon>Bernardetiaceae</taxon>
        <taxon>Bernardetia</taxon>
    </lineage>
</organism>
<dbReference type="GO" id="GO:0046872">
    <property type="term" value="F:metal ion binding"/>
    <property type="evidence" value="ECO:0007669"/>
    <property type="project" value="UniProtKB-KW"/>
</dbReference>
<keyword evidence="6" id="KW-0812">Transmembrane</keyword>
<feature type="chain" id="PRO_5003685239" evidence="7">
    <location>
        <begin position="34"/>
        <end position="299"/>
    </location>
</feature>
<dbReference type="Gene3D" id="1.10.760.10">
    <property type="entry name" value="Cytochrome c-like domain"/>
    <property type="match status" value="1"/>
</dbReference>
<feature type="transmembrane region" description="Helical" evidence="6">
    <location>
        <begin position="53"/>
        <end position="75"/>
    </location>
</feature>
<dbReference type="eggNOG" id="COG2010">
    <property type="taxonomic scope" value="Bacteria"/>
</dbReference>
<keyword evidence="7" id="KW-0732">Signal</keyword>
<reference evidence="10" key="1">
    <citation type="submission" date="2012-06" db="EMBL/GenBank/DDBJ databases">
        <title>The complete genome of Flexibacter litoralis DSM 6794.</title>
        <authorList>
            <person name="Lucas S."/>
            <person name="Copeland A."/>
            <person name="Lapidus A."/>
            <person name="Glavina del Rio T."/>
            <person name="Dalin E."/>
            <person name="Tice H."/>
            <person name="Bruce D."/>
            <person name="Goodwin L."/>
            <person name="Pitluck S."/>
            <person name="Peters L."/>
            <person name="Ovchinnikova G."/>
            <person name="Lu M."/>
            <person name="Kyrpides N."/>
            <person name="Mavromatis K."/>
            <person name="Ivanova N."/>
            <person name="Brettin T."/>
            <person name="Detter J.C."/>
            <person name="Han C."/>
            <person name="Larimer F."/>
            <person name="Land M."/>
            <person name="Hauser L."/>
            <person name="Markowitz V."/>
            <person name="Cheng J.-F."/>
            <person name="Hugenholtz P."/>
            <person name="Woyke T."/>
            <person name="Wu D."/>
            <person name="Spring S."/>
            <person name="Lang E."/>
            <person name="Kopitz M."/>
            <person name="Brambilla E."/>
            <person name="Klenk H.-P."/>
            <person name="Eisen J.A."/>
        </authorList>
    </citation>
    <scope>NUCLEOTIDE SEQUENCE [LARGE SCALE GENOMIC DNA]</scope>
    <source>
        <strain evidence="10">ATCC 23117 / DSM 6794 / NBRC 15988 / NCIMB 1366 / Sio-4</strain>
    </source>
</reference>
<feature type="region of interest" description="Disordered" evidence="5">
    <location>
        <begin position="279"/>
        <end position="299"/>
    </location>
</feature>
<dbReference type="PANTHER" id="PTHR33751">
    <property type="entry name" value="CBB3-TYPE CYTOCHROME C OXIDASE SUBUNIT FIXP"/>
    <property type="match status" value="1"/>
</dbReference>
<evidence type="ECO:0000256" key="2">
    <source>
        <dbReference type="ARBA" id="ARBA00022723"/>
    </source>
</evidence>
<dbReference type="Pfam" id="PF14715">
    <property type="entry name" value="FixP_N"/>
    <property type="match status" value="1"/>
</dbReference>